<proteinExistence type="predicted"/>
<dbReference type="EMBL" id="PGOL01002776">
    <property type="protein sequence ID" value="PKI45145.1"/>
    <property type="molecule type" value="Genomic_DNA"/>
</dbReference>
<reference evidence="4 6" key="3">
    <citation type="submission" date="2017-11" db="EMBL/GenBank/DDBJ databases">
        <title>De-novo sequencing of pomegranate (Punica granatum L.) genome.</title>
        <authorList>
            <person name="Akparov Z."/>
            <person name="Amiraslanov A."/>
            <person name="Hajiyeva S."/>
            <person name="Abbasov M."/>
            <person name="Kaur K."/>
            <person name="Hamwieh A."/>
            <person name="Solovyev V."/>
            <person name="Salamov A."/>
            <person name="Braich B."/>
            <person name="Kosarev P."/>
            <person name="Mahmoud A."/>
            <person name="Hajiyev E."/>
            <person name="Babayeva S."/>
            <person name="Izzatullayeva V."/>
            <person name="Mammadov A."/>
            <person name="Mammadov A."/>
            <person name="Sharifova S."/>
            <person name="Ojaghi J."/>
            <person name="Eynullazada K."/>
            <person name="Bayramov B."/>
            <person name="Abdulazimova A."/>
            <person name="Shahmuradov I."/>
        </authorList>
    </citation>
    <scope>NUCLEOTIDE SEQUENCE [LARGE SCALE GENOMIC DNA]</scope>
    <source>
        <strain evidence="4">AG2017</strain>
        <strain evidence="6">cv. AG2017</strain>
        <tissue evidence="4">Leaf</tissue>
    </source>
</reference>
<evidence type="ECO:0000256" key="1">
    <source>
        <dbReference type="SAM" id="MobiDB-lite"/>
    </source>
</evidence>
<dbReference type="AlphaFoldDB" id="A0A218WSW4"/>
<sequence length="130" mass="13447">MAKVAFMFVFSLVLVMSIRTVIGADAPSESGGWSAMADKIGGVFSPNDDDNKGRSPTGAAMDQVRQAAAPTVHGMRGAAQAFASQASQAVDTAKQDTATWGDWLKHKLGAMNIFGGDSNKDEAPAMSPAA</sequence>
<keyword evidence="2" id="KW-0732">Signal</keyword>
<dbReference type="EMBL" id="MTKT01003414">
    <property type="protein sequence ID" value="OWM75062.1"/>
    <property type="molecule type" value="Genomic_DNA"/>
</dbReference>
<comment type="caution">
    <text evidence="3">The sequence shown here is derived from an EMBL/GenBank/DDBJ whole genome shotgun (WGS) entry which is preliminary data.</text>
</comment>
<gene>
    <name evidence="3" type="ORF">CDL15_Pgr021413</name>
    <name evidence="4" type="ORF">CRG98_034449</name>
</gene>
<feature type="chain" id="PRO_5014071789" evidence="2">
    <location>
        <begin position="24"/>
        <end position="130"/>
    </location>
</feature>
<evidence type="ECO:0000256" key="2">
    <source>
        <dbReference type="SAM" id="SignalP"/>
    </source>
</evidence>
<dbReference type="Proteomes" id="UP000197138">
    <property type="component" value="Unassembled WGS sequence"/>
</dbReference>
<accession>A0A218WSW4</accession>
<feature type="region of interest" description="Disordered" evidence="1">
    <location>
        <begin position="41"/>
        <end position="65"/>
    </location>
</feature>
<dbReference type="GeneID" id="116215428"/>
<evidence type="ECO:0000313" key="5">
    <source>
        <dbReference type="Proteomes" id="UP000197138"/>
    </source>
</evidence>
<feature type="signal peptide" evidence="2">
    <location>
        <begin position="1"/>
        <end position="23"/>
    </location>
</feature>
<protein>
    <submittedName>
        <fullName evidence="3">Uncharacterized protein</fullName>
    </submittedName>
</protein>
<evidence type="ECO:0000313" key="6">
    <source>
        <dbReference type="Proteomes" id="UP000233551"/>
    </source>
</evidence>
<evidence type="ECO:0000313" key="4">
    <source>
        <dbReference type="EMBL" id="PKI45145.1"/>
    </source>
</evidence>
<evidence type="ECO:0000313" key="3">
    <source>
        <dbReference type="EMBL" id="OWM75062.1"/>
    </source>
</evidence>
<reference evidence="3" key="2">
    <citation type="submission" date="2017-06" db="EMBL/GenBank/DDBJ databases">
        <title>The pomegranate genome and the genomics of punicalagin biosynthesis.</title>
        <authorList>
            <person name="Xu C."/>
        </authorList>
    </citation>
    <scope>NUCLEOTIDE SEQUENCE [LARGE SCALE GENOMIC DNA]</scope>
    <source>
        <tissue evidence="3">Fresh leaf</tissue>
    </source>
</reference>
<reference evidence="5" key="1">
    <citation type="journal article" date="2017" name="Plant J.">
        <title>The pomegranate (Punica granatum L.) genome and the genomics of punicalagin biosynthesis.</title>
        <authorList>
            <person name="Qin G."/>
            <person name="Xu C."/>
            <person name="Ming R."/>
            <person name="Tang H."/>
            <person name="Guyot R."/>
            <person name="Kramer E.M."/>
            <person name="Hu Y."/>
            <person name="Yi X."/>
            <person name="Qi Y."/>
            <person name="Xu X."/>
            <person name="Gao Z."/>
            <person name="Pan H."/>
            <person name="Jian J."/>
            <person name="Tian Y."/>
            <person name="Yue Z."/>
            <person name="Xu Y."/>
        </authorList>
    </citation>
    <scope>NUCLEOTIDE SEQUENCE [LARGE SCALE GENOMIC DNA]</scope>
    <source>
        <strain evidence="5">cv. Dabenzi</strain>
    </source>
</reference>
<organism evidence="3 5">
    <name type="scientific">Punica granatum</name>
    <name type="common">Pomegranate</name>
    <dbReference type="NCBI Taxonomy" id="22663"/>
    <lineage>
        <taxon>Eukaryota</taxon>
        <taxon>Viridiplantae</taxon>
        <taxon>Streptophyta</taxon>
        <taxon>Embryophyta</taxon>
        <taxon>Tracheophyta</taxon>
        <taxon>Spermatophyta</taxon>
        <taxon>Magnoliopsida</taxon>
        <taxon>eudicotyledons</taxon>
        <taxon>Gunneridae</taxon>
        <taxon>Pentapetalae</taxon>
        <taxon>rosids</taxon>
        <taxon>malvids</taxon>
        <taxon>Myrtales</taxon>
        <taxon>Lythraceae</taxon>
        <taxon>Punica</taxon>
    </lineage>
</organism>
<keyword evidence="6" id="KW-1185">Reference proteome</keyword>
<dbReference type="Proteomes" id="UP000233551">
    <property type="component" value="Unassembled WGS sequence"/>
</dbReference>
<name>A0A218WSW4_PUNGR</name>